<dbReference type="OrthoDB" id="1685145at2"/>
<feature type="domain" description="DUF2460" evidence="1">
    <location>
        <begin position="4"/>
        <end position="207"/>
    </location>
</feature>
<reference evidence="2 3" key="1">
    <citation type="submission" date="2018-03" db="EMBL/GenBank/DDBJ databases">
        <authorList>
            <person name="Keele B.F."/>
        </authorList>
    </citation>
    <scope>NUCLEOTIDE SEQUENCE [LARGE SCALE GENOMIC DNA]</scope>
    <source>
        <strain evidence="2 3">CeCT 8812</strain>
    </source>
</reference>
<dbReference type="Pfam" id="PF09343">
    <property type="entry name" value="DUF2460"/>
    <property type="match status" value="1"/>
</dbReference>
<organism evidence="2 3">
    <name type="scientific">Pontivivens insulae</name>
    <dbReference type="NCBI Taxonomy" id="1639689"/>
    <lineage>
        <taxon>Bacteria</taxon>
        <taxon>Pseudomonadati</taxon>
        <taxon>Pseudomonadota</taxon>
        <taxon>Alphaproteobacteria</taxon>
        <taxon>Rhodobacterales</taxon>
        <taxon>Paracoccaceae</taxon>
        <taxon>Pontivivens</taxon>
    </lineage>
</organism>
<protein>
    <recommendedName>
        <fullName evidence="1">DUF2460 domain-containing protein</fullName>
    </recommendedName>
</protein>
<gene>
    <name evidence="2" type="ORF">POI8812_01487</name>
</gene>
<keyword evidence="3" id="KW-1185">Reference proteome</keyword>
<dbReference type="EMBL" id="OMKW01000002">
    <property type="protein sequence ID" value="SPF29180.1"/>
    <property type="molecule type" value="Genomic_DNA"/>
</dbReference>
<name>A0A2R8AAX1_9RHOB</name>
<accession>A0A2R8AAX1</accession>
<sequence length="208" mass="22942">MSFHEVRFPAQLSFGSSGGPERRTEIVTLASGHEQRNSPWAHGRRRYDAGTGVRSLDDLELVTGFFEARMGQLYGFRWKDWVDFRSGSRDRVPEATDQVIATGDGTTRAFQLVKTYASGPASYVRPIVKPVDLTVRAAIDGVELFDDFSVDLTTGIVTFDDPPQDGAAVSAGYEFDVPVRFDTDFIETNIAAFEAGEIPSIPVIEVRV</sequence>
<evidence type="ECO:0000313" key="3">
    <source>
        <dbReference type="Proteomes" id="UP000244932"/>
    </source>
</evidence>
<evidence type="ECO:0000313" key="2">
    <source>
        <dbReference type="EMBL" id="SPF29180.1"/>
    </source>
</evidence>
<dbReference type="AlphaFoldDB" id="A0A2R8AAX1"/>
<dbReference type="RefSeq" id="WP_108781900.1">
    <property type="nucleotide sequence ID" value="NZ_OMKW01000002.1"/>
</dbReference>
<dbReference type="NCBIfam" id="TIGR02217">
    <property type="entry name" value="chp_TIGR02217"/>
    <property type="match status" value="1"/>
</dbReference>
<dbReference type="InterPro" id="IPR011740">
    <property type="entry name" value="DUF2460"/>
</dbReference>
<proteinExistence type="predicted"/>
<evidence type="ECO:0000259" key="1">
    <source>
        <dbReference type="Pfam" id="PF09343"/>
    </source>
</evidence>
<dbReference type="Proteomes" id="UP000244932">
    <property type="component" value="Unassembled WGS sequence"/>
</dbReference>